<evidence type="ECO:0000313" key="2">
    <source>
        <dbReference type="EMBL" id="KXT11786.1"/>
    </source>
</evidence>
<gene>
    <name evidence="2" type="ORF">AC579_9230</name>
</gene>
<feature type="compositionally biased region" description="Basic and acidic residues" evidence="1">
    <location>
        <begin position="120"/>
        <end position="135"/>
    </location>
</feature>
<keyword evidence="3" id="KW-1185">Reference proteome</keyword>
<comment type="caution">
    <text evidence="2">The sequence shown here is derived from an EMBL/GenBank/DDBJ whole genome shotgun (WGS) entry which is preliminary data.</text>
</comment>
<accession>A0A139IAV4</accession>
<feature type="compositionally biased region" description="Basic and acidic residues" evidence="1">
    <location>
        <begin position="150"/>
        <end position="165"/>
    </location>
</feature>
<organism evidence="2 3">
    <name type="scientific">Pseudocercospora musae</name>
    <dbReference type="NCBI Taxonomy" id="113226"/>
    <lineage>
        <taxon>Eukaryota</taxon>
        <taxon>Fungi</taxon>
        <taxon>Dikarya</taxon>
        <taxon>Ascomycota</taxon>
        <taxon>Pezizomycotina</taxon>
        <taxon>Dothideomycetes</taxon>
        <taxon>Dothideomycetidae</taxon>
        <taxon>Mycosphaerellales</taxon>
        <taxon>Mycosphaerellaceae</taxon>
        <taxon>Pseudocercospora</taxon>
    </lineage>
</organism>
<dbReference type="AlphaFoldDB" id="A0A139IAV4"/>
<name>A0A139IAV4_9PEZI</name>
<feature type="region of interest" description="Disordered" evidence="1">
    <location>
        <begin position="80"/>
        <end position="165"/>
    </location>
</feature>
<feature type="compositionally biased region" description="Polar residues" evidence="1">
    <location>
        <begin position="80"/>
        <end position="119"/>
    </location>
</feature>
<proteinExistence type="predicted"/>
<evidence type="ECO:0000313" key="3">
    <source>
        <dbReference type="Proteomes" id="UP000073492"/>
    </source>
</evidence>
<sequence length="189" mass="21162">MTTWMYGSCLDNAINENLNEAAHCQKLRDIRVLTIIWIKTLSLVRESKKKSKQSCESRSLAYAILANHLVRVDEAQNTGKQEISTQASSKQVNMSSSPSLYSASTRAGSISTASTQTLVESEKRSSISRAMDKIRSKVTGSERLPSDVSESEKAKAKEIEKQQRKEDYERLAMDYRIKYGLPGAGVWHI</sequence>
<dbReference type="Proteomes" id="UP000073492">
    <property type="component" value="Unassembled WGS sequence"/>
</dbReference>
<dbReference type="EMBL" id="LFZO01000182">
    <property type="protein sequence ID" value="KXT11786.1"/>
    <property type="molecule type" value="Genomic_DNA"/>
</dbReference>
<dbReference type="OrthoDB" id="3919461at2759"/>
<evidence type="ECO:0000256" key="1">
    <source>
        <dbReference type="SAM" id="MobiDB-lite"/>
    </source>
</evidence>
<reference evidence="2 3" key="1">
    <citation type="submission" date="2015-07" db="EMBL/GenBank/DDBJ databases">
        <title>Comparative genomics of the Sigatoka disease complex on banana suggests a link between parallel evolutionary changes in Pseudocercospora fijiensis and Pseudocercospora eumusae and increased virulence on the banana host.</title>
        <authorList>
            <person name="Chang T.-C."/>
            <person name="Salvucci A."/>
            <person name="Crous P.W."/>
            <person name="Stergiopoulos I."/>
        </authorList>
    </citation>
    <scope>NUCLEOTIDE SEQUENCE [LARGE SCALE GENOMIC DNA]</scope>
    <source>
        <strain evidence="2 3">CBS 116634</strain>
    </source>
</reference>
<protein>
    <submittedName>
        <fullName evidence="2">Uncharacterized protein</fullName>
    </submittedName>
</protein>